<dbReference type="SFLD" id="SFLDG00358">
    <property type="entry name" value="Main_(cytGST)"/>
    <property type="match status" value="1"/>
</dbReference>
<dbReference type="Proteomes" id="UP000306393">
    <property type="component" value="Unassembled WGS sequence"/>
</dbReference>
<dbReference type="PANTHER" id="PTHR44051:SF8">
    <property type="entry name" value="GLUTATHIONE S-TRANSFERASE GSTA"/>
    <property type="match status" value="1"/>
</dbReference>
<dbReference type="SFLD" id="SFLDG01150">
    <property type="entry name" value="Main.1:_Beta-like"/>
    <property type="match status" value="1"/>
</dbReference>
<dbReference type="EMBL" id="QGAC01000021">
    <property type="protein sequence ID" value="TKJ85789.1"/>
    <property type="molecule type" value="Genomic_DNA"/>
</dbReference>
<feature type="domain" description="GST N-terminal" evidence="2">
    <location>
        <begin position="1"/>
        <end position="76"/>
    </location>
</feature>
<dbReference type="AlphaFoldDB" id="A0A4U3F126"/>
<dbReference type="Pfam" id="PF02798">
    <property type="entry name" value="GST_N"/>
    <property type="match status" value="1"/>
</dbReference>
<evidence type="ECO:0000259" key="2">
    <source>
        <dbReference type="PROSITE" id="PS50404"/>
    </source>
</evidence>
<dbReference type="InterPro" id="IPR010987">
    <property type="entry name" value="Glutathione-S-Trfase_C-like"/>
</dbReference>
<proteinExistence type="inferred from homology"/>
<dbReference type="SFLD" id="SFLDS00019">
    <property type="entry name" value="Glutathione_Transferase_(cytos"/>
    <property type="match status" value="1"/>
</dbReference>
<sequence>MKIYTYPQSRSLRVLWALEEVSADYEAIKVDLFSREPTVKSPHACGKVPFLIDGNISLSEALAICVYICEQHSATSLYPSHPKKKASVNSWLSFALTDLESPLWNFFKLVFFTPENQRSPDLMNYFRYEAVNAVSLIHLSADHEWIAGESFTLADIFMTHTLLWAKKCGIEMDRDINDYIIRTMSRPAFLRAQEKNNC</sequence>
<evidence type="ECO:0000313" key="4">
    <source>
        <dbReference type="EMBL" id="TKJ85789.1"/>
    </source>
</evidence>
<dbReference type="PROSITE" id="PS50404">
    <property type="entry name" value="GST_NTER"/>
    <property type="match status" value="1"/>
</dbReference>
<dbReference type="InterPro" id="IPR004046">
    <property type="entry name" value="GST_C"/>
</dbReference>
<protein>
    <submittedName>
        <fullName evidence="4">Glutathione S-transferase family protein</fullName>
    </submittedName>
</protein>
<dbReference type="GO" id="GO:0016740">
    <property type="term" value="F:transferase activity"/>
    <property type="evidence" value="ECO:0007669"/>
    <property type="project" value="UniProtKB-KW"/>
</dbReference>
<dbReference type="PANTHER" id="PTHR44051">
    <property type="entry name" value="GLUTATHIONE S-TRANSFERASE-RELATED"/>
    <property type="match status" value="1"/>
</dbReference>
<reference evidence="4 5" key="1">
    <citation type="journal article" date="2019" name="Sci. Rep.">
        <title>Differences in resource use lead to coexistence of seed-transmitted microbial populations.</title>
        <authorList>
            <person name="Torres-Cortes G."/>
            <person name="Garcia B.J."/>
            <person name="Compant S."/>
            <person name="Rezki S."/>
            <person name="Jones P."/>
            <person name="Preveaux A."/>
            <person name="Briand M."/>
            <person name="Roulet A."/>
            <person name="Bouchez O."/>
            <person name="Jacobson D."/>
            <person name="Barret M."/>
        </authorList>
    </citation>
    <scope>NUCLEOTIDE SEQUENCE [LARGE SCALE GENOMIC DNA]</scope>
    <source>
        <strain evidence="4 5">CFBP13511</strain>
    </source>
</reference>
<evidence type="ECO:0000256" key="1">
    <source>
        <dbReference type="RuleBase" id="RU003494"/>
    </source>
</evidence>
<dbReference type="CDD" id="cd03207">
    <property type="entry name" value="GST_C_8"/>
    <property type="match status" value="1"/>
</dbReference>
<organism evidence="4 5">
    <name type="scientific">Erwinia persicina</name>
    <dbReference type="NCBI Taxonomy" id="55211"/>
    <lineage>
        <taxon>Bacteria</taxon>
        <taxon>Pseudomonadati</taxon>
        <taxon>Pseudomonadota</taxon>
        <taxon>Gammaproteobacteria</taxon>
        <taxon>Enterobacterales</taxon>
        <taxon>Erwiniaceae</taxon>
        <taxon>Erwinia</taxon>
    </lineage>
</organism>
<dbReference type="InterPro" id="IPR036249">
    <property type="entry name" value="Thioredoxin-like_sf"/>
</dbReference>
<dbReference type="SUPFAM" id="SSF52833">
    <property type="entry name" value="Thioredoxin-like"/>
    <property type="match status" value="1"/>
</dbReference>
<dbReference type="OrthoDB" id="9810080at2"/>
<dbReference type="RefSeq" id="WP_137269872.1">
    <property type="nucleotide sequence ID" value="NZ_QGAC01000021.1"/>
</dbReference>
<dbReference type="PROSITE" id="PS50405">
    <property type="entry name" value="GST_CTER"/>
    <property type="match status" value="1"/>
</dbReference>
<dbReference type="InterPro" id="IPR004045">
    <property type="entry name" value="Glutathione_S-Trfase_N"/>
</dbReference>
<accession>A0A4U3F126</accession>
<keyword evidence="4" id="KW-0808">Transferase</keyword>
<dbReference type="Gene3D" id="3.40.30.10">
    <property type="entry name" value="Glutaredoxin"/>
    <property type="match status" value="1"/>
</dbReference>
<evidence type="ECO:0000259" key="3">
    <source>
        <dbReference type="PROSITE" id="PS50405"/>
    </source>
</evidence>
<dbReference type="Gene3D" id="1.20.1050.10">
    <property type="match status" value="1"/>
</dbReference>
<dbReference type="InterPro" id="IPR040079">
    <property type="entry name" value="Glutathione_S-Trfase"/>
</dbReference>
<dbReference type="CDD" id="cd03046">
    <property type="entry name" value="GST_N_GTT1_like"/>
    <property type="match status" value="1"/>
</dbReference>
<name>A0A4U3F126_9GAMM</name>
<dbReference type="SUPFAM" id="SSF47616">
    <property type="entry name" value="GST C-terminal domain-like"/>
    <property type="match status" value="1"/>
</dbReference>
<gene>
    <name evidence="4" type="ORF">EpCFBP13511_19310</name>
</gene>
<evidence type="ECO:0000313" key="5">
    <source>
        <dbReference type="Proteomes" id="UP000306393"/>
    </source>
</evidence>
<feature type="domain" description="GST C-terminal" evidence="3">
    <location>
        <begin position="81"/>
        <end position="198"/>
    </location>
</feature>
<dbReference type="Pfam" id="PF00043">
    <property type="entry name" value="GST_C"/>
    <property type="match status" value="1"/>
</dbReference>
<comment type="caution">
    <text evidence="4">The sequence shown here is derived from an EMBL/GenBank/DDBJ whole genome shotgun (WGS) entry which is preliminary data.</text>
</comment>
<dbReference type="InterPro" id="IPR036282">
    <property type="entry name" value="Glutathione-S-Trfase_C_sf"/>
</dbReference>
<comment type="similarity">
    <text evidence="1">Belongs to the GST superfamily.</text>
</comment>